<dbReference type="Gene3D" id="2.60.200.60">
    <property type="match status" value="1"/>
</dbReference>
<comment type="caution">
    <text evidence="1">The sequence shown here is derived from an EMBL/GenBank/DDBJ whole genome shotgun (WGS) entry which is preliminary data.</text>
</comment>
<sequence>MTDPIIDAGTTVRCPHGGIAAPLGAEARVRVEGLAAVTVATRWAVSGCRGEGPGGCVTAHATGGSRRVSIGGVPVIRASDRLVGDPSGADLSVVVRGDRVRVG</sequence>
<dbReference type="EMBL" id="WMLB01000042">
    <property type="protein sequence ID" value="MTH70201.1"/>
    <property type="molecule type" value="Genomic_DNA"/>
</dbReference>
<organism evidence="1 2">
    <name type="scientific">Agromyces bracchium</name>
    <dbReference type="NCBI Taxonomy" id="88376"/>
    <lineage>
        <taxon>Bacteria</taxon>
        <taxon>Bacillati</taxon>
        <taxon>Actinomycetota</taxon>
        <taxon>Actinomycetes</taxon>
        <taxon>Micrococcales</taxon>
        <taxon>Microbacteriaceae</taxon>
        <taxon>Agromyces</taxon>
    </lineage>
</organism>
<proteinExistence type="predicted"/>
<dbReference type="AlphaFoldDB" id="A0A6I3MB24"/>
<dbReference type="Proteomes" id="UP000433071">
    <property type="component" value="Unassembled WGS sequence"/>
</dbReference>
<dbReference type="OrthoDB" id="675629at2"/>
<accession>A0A6I3MB24</accession>
<protein>
    <submittedName>
        <fullName evidence="1">Uncharacterized protein</fullName>
    </submittedName>
</protein>
<dbReference type="RefSeq" id="WP_155053208.1">
    <property type="nucleotide sequence ID" value="NZ_BAAAIB010000010.1"/>
</dbReference>
<evidence type="ECO:0000313" key="2">
    <source>
        <dbReference type="Proteomes" id="UP000433071"/>
    </source>
</evidence>
<reference evidence="1 2" key="1">
    <citation type="submission" date="2019-11" db="EMBL/GenBank/DDBJ databases">
        <title>Agromyces kandeliae sp. nov., isolated from mangrove soil.</title>
        <authorList>
            <person name="Wang R."/>
        </authorList>
    </citation>
    <scope>NUCLEOTIDE SEQUENCE [LARGE SCALE GENOMIC DNA]</scope>
    <source>
        <strain evidence="1 2">JCM 11433</strain>
    </source>
</reference>
<gene>
    <name evidence="1" type="ORF">GJ743_17685</name>
</gene>
<evidence type="ECO:0000313" key="1">
    <source>
        <dbReference type="EMBL" id="MTH70201.1"/>
    </source>
</evidence>
<keyword evidence="2" id="KW-1185">Reference proteome</keyword>
<name>A0A6I3MB24_9MICO</name>